<dbReference type="InterPro" id="IPR003593">
    <property type="entry name" value="AAA+_ATPase"/>
</dbReference>
<comment type="subcellular location">
    <subcellularLocation>
        <location evidence="1">Cell membrane</location>
        <topology evidence="1">Multi-pass membrane protein</topology>
    </subcellularLocation>
</comment>
<dbReference type="PROSITE" id="PS50929">
    <property type="entry name" value="ABC_TM1F"/>
    <property type="match status" value="1"/>
</dbReference>
<keyword evidence="5" id="KW-0547">Nucleotide-binding</keyword>
<dbReference type="InterPro" id="IPR017871">
    <property type="entry name" value="ABC_transporter-like_CS"/>
</dbReference>
<keyword evidence="4 9" id="KW-0812">Transmembrane</keyword>
<protein>
    <submittedName>
        <fullName evidence="12">ABC-type multidrug transport system, ATPase and permease component</fullName>
    </submittedName>
</protein>
<feature type="transmembrane region" description="Helical" evidence="9">
    <location>
        <begin position="23"/>
        <end position="45"/>
    </location>
</feature>
<feature type="transmembrane region" description="Helical" evidence="9">
    <location>
        <begin position="78"/>
        <end position="106"/>
    </location>
</feature>
<dbReference type="GO" id="GO:0016887">
    <property type="term" value="F:ATP hydrolysis activity"/>
    <property type="evidence" value="ECO:0007669"/>
    <property type="project" value="InterPro"/>
</dbReference>
<dbReference type="Proteomes" id="UP000003959">
    <property type="component" value="Unassembled WGS sequence"/>
</dbReference>
<dbReference type="SMART" id="SM00382">
    <property type="entry name" value="AAA"/>
    <property type="match status" value="1"/>
</dbReference>
<dbReference type="PANTHER" id="PTHR43394">
    <property type="entry name" value="ATP-DEPENDENT PERMEASE MDL1, MITOCHONDRIAL"/>
    <property type="match status" value="1"/>
</dbReference>
<dbReference type="HOGENOM" id="CLU_000604_84_7_3"/>
<dbReference type="eggNOG" id="COG1132">
    <property type="taxonomic scope" value="Bacteria"/>
</dbReference>
<evidence type="ECO:0000256" key="6">
    <source>
        <dbReference type="ARBA" id="ARBA00022840"/>
    </source>
</evidence>
<evidence type="ECO:0000256" key="9">
    <source>
        <dbReference type="SAM" id="Phobius"/>
    </source>
</evidence>
<dbReference type="OrthoDB" id="9762778at2"/>
<dbReference type="InterPro" id="IPR027417">
    <property type="entry name" value="P-loop_NTPase"/>
</dbReference>
<keyword evidence="2" id="KW-0813">Transport</keyword>
<evidence type="ECO:0000313" key="13">
    <source>
        <dbReference type="Proteomes" id="UP000003959"/>
    </source>
</evidence>
<dbReference type="InterPro" id="IPR011527">
    <property type="entry name" value="ABC1_TM_dom"/>
</dbReference>
<dbReference type="GO" id="GO:0005524">
    <property type="term" value="F:ATP binding"/>
    <property type="evidence" value="ECO:0007669"/>
    <property type="project" value="UniProtKB-KW"/>
</dbReference>
<evidence type="ECO:0000313" key="12">
    <source>
        <dbReference type="EMBL" id="EGJ34115.1"/>
    </source>
</evidence>
<dbReference type="Gene3D" id="1.20.1560.10">
    <property type="entry name" value="ABC transporter type 1, transmembrane domain"/>
    <property type="match status" value="1"/>
</dbReference>
<name>F4XN56_9CYAN</name>
<dbReference type="InterPro" id="IPR039421">
    <property type="entry name" value="Type_1_exporter"/>
</dbReference>
<evidence type="ECO:0000256" key="2">
    <source>
        <dbReference type="ARBA" id="ARBA00022448"/>
    </source>
</evidence>
<keyword evidence="3" id="KW-1003">Cell membrane</keyword>
<organism evidence="12 13">
    <name type="scientific">Moorena producens 3L</name>
    <dbReference type="NCBI Taxonomy" id="489825"/>
    <lineage>
        <taxon>Bacteria</taxon>
        <taxon>Bacillati</taxon>
        <taxon>Cyanobacteriota</taxon>
        <taxon>Cyanophyceae</taxon>
        <taxon>Coleofasciculales</taxon>
        <taxon>Coleofasciculaceae</taxon>
        <taxon>Moorena</taxon>
    </lineage>
</organism>
<feature type="transmembrane region" description="Helical" evidence="9">
    <location>
        <begin position="267"/>
        <end position="285"/>
    </location>
</feature>
<dbReference type="PANTHER" id="PTHR43394:SF1">
    <property type="entry name" value="ATP-BINDING CASSETTE SUB-FAMILY B MEMBER 10, MITOCHONDRIAL"/>
    <property type="match status" value="1"/>
</dbReference>
<evidence type="ECO:0000259" key="11">
    <source>
        <dbReference type="PROSITE" id="PS50929"/>
    </source>
</evidence>
<gene>
    <name evidence="12" type="ORF">LYNGBM3L_21210</name>
</gene>
<dbReference type="PROSITE" id="PS50893">
    <property type="entry name" value="ABC_TRANSPORTER_2"/>
    <property type="match status" value="1"/>
</dbReference>
<evidence type="ECO:0000256" key="5">
    <source>
        <dbReference type="ARBA" id="ARBA00022741"/>
    </source>
</evidence>
<dbReference type="SUPFAM" id="SSF52540">
    <property type="entry name" value="P-loop containing nucleoside triphosphate hydrolases"/>
    <property type="match status" value="1"/>
</dbReference>
<reference evidence="13" key="1">
    <citation type="journal article" date="2011" name="Proc. Natl. Acad. Sci. U.S.A.">
        <title>Genomic insights into the physiology and ecology of the marine filamentous cyanobacterium Lyngbya majuscula.</title>
        <authorList>
            <person name="Jones A.C."/>
            <person name="Monroe E.A."/>
            <person name="Podell S."/>
            <person name="Hess W.R."/>
            <person name="Klages S."/>
            <person name="Esquenazi E."/>
            <person name="Niessen S."/>
            <person name="Hoover H."/>
            <person name="Rothmann M."/>
            <person name="Lasken R.S."/>
            <person name="Yates J.R.III."/>
            <person name="Reinhardt R."/>
            <person name="Kube M."/>
            <person name="Burkart M.D."/>
            <person name="Allen E.E."/>
            <person name="Dorrestein P.C."/>
            <person name="Gerwick W.H."/>
            <person name="Gerwick L."/>
        </authorList>
    </citation>
    <scope>NUCLEOTIDE SEQUENCE [LARGE SCALE GENOMIC DNA]</scope>
    <source>
        <strain evidence="13">3L</strain>
    </source>
</reference>
<feature type="domain" description="ABC transporter" evidence="10">
    <location>
        <begin position="363"/>
        <end position="597"/>
    </location>
</feature>
<keyword evidence="6" id="KW-0067">ATP-binding</keyword>
<keyword evidence="7 9" id="KW-1133">Transmembrane helix</keyword>
<keyword evidence="13" id="KW-1185">Reference proteome</keyword>
<feature type="transmembrane region" description="Helical" evidence="9">
    <location>
        <begin position="184"/>
        <end position="204"/>
    </location>
</feature>
<dbReference type="InterPro" id="IPR036640">
    <property type="entry name" value="ABC1_TM_sf"/>
</dbReference>
<evidence type="ECO:0000256" key="1">
    <source>
        <dbReference type="ARBA" id="ARBA00004651"/>
    </source>
</evidence>
<dbReference type="FunFam" id="3.40.50.300:FF:000221">
    <property type="entry name" value="Multidrug ABC transporter ATP-binding protein"/>
    <property type="match status" value="1"/>
</dbReference>
<evidence type="ECO:0000256" key="4">
    <source>
        <dbReference type="ARBA" id="ARBA00022692"/>
    </source>
</evidence>
<feature type="domain" description="ABC transmembrane type-1" evidence="11">
    <location>
        <begin position="27"/>
        <end position="327"/>
    </location>
</feature>
<dbReference type="GO" id="GO:0005886">
    <property type="term" value="C:plasma membrane"/>
    <property type="evidence" value="ECO:0007669"/>
    <property type="project" value="UniProtKB-SubCell"/>
</dbReference>
<dbReference type="Gene3D" id="3.40.50.300">
    <property type="entry name" value="P-loop containing nucleotide triphosphate hydrolases"/>
    <property type="match status" value="1"/>
</dbReference>
<evidence type="ECO:0000256" key="7">
    <source>
        <dbReference type="ARBA" id="ARBA00022989"/>
    </source>
</evidence>
<dbReference type="GO" id="GO:0015421">
    <property type="term" value="F:ABC-type oligopeptide transporter activity"/>
    <property type="evidence" value="ECO:0007669"/>
    <property type="project" value="TreeGrafter"/>
</dbReference>
<evidence type="ECO:0000256" key="3">
    <source>
        <dbReference type="ARBA" id="ARBA00022475"/>
    </source>
</evidence>
<feature type="transmembrane region" description="Helical" evidence="9">
    <location>
        <begin position="291"/>
        <end position="308"/>
    </location>
</feature>
<proteinExistence type="predicted"/>
<accession>F4XN56</accession>
<dbReference type="PROSITE" id="PS00211">
    <property type="entry name" value="ABC_TRANSPORTER_1"/>
    <property type="match status" value="1"/>
</dbReference>
<evidence type="ECO:0000259" key="10">
    <source>
        <dbReference type="PROSITE" id="PS50893"/>
    </source>
</evidence>
<dbReference type="AlphaFoldDB" id="F4XN56"/>
<dbReference type="EMBL" id="GL890840">
    <property type="protein sequence ID" value="EGJ34115.1"/>
    <property type="molecule type" value="Genomic_DNA"/>
</dbReference>
<keyword evidence="8 9" id="KW-0472">Membrane</keyword>
<dbReference type="SUPFAM" id="SSF90123">
    <property type="entry name" value="ABC transporter transmembrane region"/>
    <property type="match status" value="1"/>
</dbReference>
<sequence length="608" mass="66217">MSPEIAATKHRYRRMLLYPLRQWRTFVVILALTAATSFVTTLQPWPMKILVDYALGDTAVPAVVGSLLGNWNLTVTPFVLVVTAALASLGLYALNAILEVGLIWFWSAAGQRMVYDLAQKLFHRLQRLSLLFHSQRSVGDSLSRLTVDTYCVYTLTNALLVSPAQQVLTLLSIGIVAWNLEPTLTLLSLAVAPLMGGSTLFFGARLKRRTKLNREAQSRLLSFVHQTFTAIPVVQAFGTENRNRKQFQYLATDAVAQSQRGTLLKSTYGFANGSITTVGTAIVFYAGGQQVLLGTITVGSFLVFLAYLQSLQKAFRSLLTTYGSLKSVEASIDRVLEVLDAKEEVQDAPGAQPLPPGGSKGWVRLEKVSFGYQLGDPVLKDITLEAQPGETIALVGLTGAGKSTLVSLIPRFFDPWQGRVLLDGVDVRQLQLTSLRSQIGLVLQEPFLLPLTVADNIAYGRPGASYEEIVTVAKAANADEFIKRLPQGYDTVIGERGATLSGGQRQRIAIARALLKDAPVLILDEPTSALDGQTEALLLSAIERLMAGRTTFIIAHRLSTIRQANRIAVLDGGQVVEMGTHQKLLAVGGLYQRLHTLQFSDSPSEVVL</sequence>
<dbReference type="RefSeq" id="WP_008181237.1">
    <property type="nucleotide sequence ID" value="NZ_GL890840.1"/>
</dbReference>
<evidence type="ECO:0000256" key="8">
    <source>
        <dbReference type="ARBA" id="ARBA00023136"/>
    </source>
</evidence>
<dbReference type="Pfam" id="PF00664">
    <property type="entry name" value="ABC_membrane"/>
    <property type="match status" value="1"/>
</dbReference>
<dbReference type="Pfam" id="PF00005">
    <property type="entry name" value="ABC_tran"/>
    <property type="match status" value="1"/>
</dbReference>
<dbReference type="InterPro" id="IPR003439">
    <property type="entry name" value="ABC_transporter-like_ATP-bd"/>
</dbReference>